<sequence>MQSALLDSVLLLSVPALICWRPRRTSSSEGGIMDSLLDFAGNALSFVLLILATVLFIGFVTGSVMLFERISAYVSGPAPVVTNRNRATDRAQHHTERISVVVITIMLTLSFWWFPALFNAFNDWLQLRPRKDAVPVKIIERPVIRQFRSVLDPCWNSSTGQIIISLGLMIVIVVYISHSHSGDVAAKRKPIPPPAQPFKRRVDLPPTFTQLADPRKHARTRHEHMHLGAIFKASDGQTTYTNPSGPRLLAFQATKRRRLFYLRPAQLSQAQRARSGLLIHDLQWGCKTAGCIHRKQGVREAHKISTSPGWSHDIGQLGPSSGGSSMVCGCFEGKASPVLATRVTRCY</sequence>
<proteinExistence type="predicted"/>
<name>G7E9P9_MIXOS</name>
<organism evidence="2 3">
    <name type="scientific">Mixia osmundae (strain CBS 9802 / IAM 14324 / JCM 22182 / KY 12970)</name>
    <dbReference type="NCBI Taxonomy" id="764103"/>
    <lineage>
        <taxon>Eukaryota</taxon>
        <taxon>Fungi</taxon>
        <taxon>Dikarya</taxon>
        <taxon>Basidiomycota</taxon>
        <taxon>Pucciniomycotina</taxon>
        <taxon>Mixiomycetes</taxon>
        <taxon>Mixiales</taxon>
        <taxon>Mixiaceae</taxon>
        <taxon>Mixia</taxon>
    </lineage>
</organism>
<protein>
    <submittedName>
        <fullName evidence="2">Uncharacterized protein</fullName>
    </submittedName>
</protein>
<keyword evidence="3" id="KW-1185">Reference proteome</keyword>
<dbReference type="InParanoid" id="G7E9P9"/>
<evidence type="ECO:0000313" key="2">
    <source>
        <dbReference type="EMBL" id="GAA99368.1"/>
    </source>
</evidence>
<reference evidence="2 3" key="1">
    <citation type="journal article" date="2011" name="J. Gen. Appl. Microbiol.">
        <title>Draft genome sequencing of the enigmatic basidiomycete Mixia osmundae.</title>
        <authorList>
            <person name="Nishida H."/>
            <person name="Nagatsuka Y."/>
            <person name="Sugiyama J."/>
        </authorList>
    </citation>
    <scope>NUCLEOTIDE SEQUENCE [LARGE SCALE GENOMIC DNA]</scope>
    <source>
        <strain evidence="3">CBS 9802 / IAM 14324 / JCM 22182 / KY 12970</strain>
    </source>
</reference>
<dbReference type="EMBL" id="BABT02000220">
    <property type="protein sequence ID" value="GAA99368.1"/>
    <property type="molecule type" value="Genomic_DNA"/>
</dbReference>
<dbReference type="Proteomes" id="UP000009131">
    <property type="component" value="Unassembled WGS sequence"/>
</dbReference>
<keyword evidence="1" id="KW-0472">Membrane</keyword>
<feature type="transmembrane region" description="Helical" evidence="1">
    <location>
        <begin position="100"/>
        <end position="121"/>
    </location>
</feature>
<feature type="transmembrane region" description="Helical" evidence="1">
    <location>
        <begin position="43"/>
        <end position="67"/>
    </location>
</feature>
<reference evidence="2 3" key="2">
    <citation type="journal article" date="2012" name="Open Biol.">
        <title>Characteristics of nucleosomes and linker DNA regions on the genome of the basidiomycete Mixia osmundae revealed by mono- and dinucleosome mapping.</title>
        <authorList>
            <person name="Nishida H."/>
            <person name="Kondo S."/>
            <person name="Matsumoto T."/>
            <person name="Suzuki Y."/>
            <person name="Yoshikawa H."/>
            <person name="Taylor T.D."/>
            <person name="Sugiyama J."/>
        </authorList>
    </citation>
    <scope>NUCLEOTIDE SEQUENCE [LARGE SCALE GENOMIC DNA]</scope>
    <source>
        <strain evidence="3">CBS 9802 / IAM 14324 / JCM 22182 / KY 12970</strain>
    </source>
</reference>
<keyword evidence="1" id="KW-0812">Transmembrane</keyword>
<evidence type="ECO:0000256" key="1">
    <source>
        <dbReference type="SAM" id="Phobius"/>
    </source>
</evidence>
<gene>
    <name evidence="2" type="primary">Mo06064</name>
    <name evidence="2" type="ORF">E5Q_06064</name>
</gene>
<dbReference type="RefSeq" id="XP_014568603.1">
    <property type="nucleotide sequence ID" value="XM_014713117.1"/>
</dbReference>
<feature type="transmembrane region" description="Helical" evidence="1">
    <location>
        <begin position="159"/>
        <end position="178"/>
    </location>
</feature>
<dbReference type="HOGENOM" id="CLU_799474_0_0_1"/>
<keyword evidence="1" id="KW-1133">Transmembrane helix</keyword>
<dbReference type="AlphaFoldDB" id="G7E9P9"/>
<evidence type="ECO:0000313" key="3">
    <source>
        <dbReference type="Proteomes" id="UP000009131"/>
    </source>
</evidence>
<comment type="caution">
    <text evidence="2">The sequence shown here is derived from an EMBL/GenBank/DDBJ whole genome shotgun (WGS) entry which is preliminary data.</text>
</comment>
<accession>G7E9P9</accession>